<dbReference type="OrthoDB" id="5232980at2759"/>
<name>A0A5N6SDD7_ASPPS</name>
<evidence type="ECO:0000313" key="1">
    <source>
        <dbReference type="EMBL" id="KAE8132738.1"/>
    </source>
</evidence>
<dbReference type="AlphaFoldDB" id="A0A5N6SDD7"/>
<gene>
    <name evidence="1" type="ORF">BDV38DRAFT_260369</name>
</gene>
<keyword evidence="2" id="KW-1185">Reference proteome</keyword>
<dbReference type="Proteomes" id="UP000325672">
    <property type="component" value="Unassembled WGS sequence"/>
</dbReference>
<evidence type="ECO:0000313" key="2">
    <source>
        <dbReference type="Proteomes" id="UP000325672"/>
    </source>
</evidence>
<reference evidence="1 2" key="1">
    <citation type="submission" date="2019-04" db="EMBL/GenBank/DDBJ databases">
        <title>Friends and foes A comparative genomics study of 23 Aspergillus species from section Flavi.</title>
        <authorList>
            <consortium name="DOE Joint Genome Institute"/>
            <person name="Kjaerbolling I."/>
            <person name="Vesth T."/>
            <person name="Frisvad J.C."/>
            <person name="Nybo J.L."/>
            <person name="Theobald S."/>
            <person name="Kildgaard S."/>
            <person name="Isbrandt T."/>
            <person name="Kuo A."/>
            <person name="Sato A."/>
            <person name="Lyhne E.K."/>
            <person name="Kogle M.E."/>
            <person name="Wiebenga A."/>
            <person name="Kun R.S."/>
            <person name="Lubbers R.J."/>
            <person name="Makela M.R."/>
            <person name="Barry K."/>
            <person name="Chovatia M."/>
            <person name="Clum A."/>
            <person name="Daum C."/>
            <person name="Haridas S."/>
            <person name="He G."/>
            <person name="LaButti K."/>
            <person name="Lipzen A."/>
            <person name="Mondo S."/>
            <person name="Riley R."/>
            <person name="Salamov A."/>
            <person name="Simmons B.A."/>
            <person name="Magnuson J.K."/>
            <person name="Henrissat B."/>
            <person name="Mortensen U.H."/>
            <person name="Larsen T.O."/>
            <person name="Devries R.P."/>
            <person name="Grigoriev I.V."/>
            <person name="Machida M."/>
            <person name="Baker S.E."/>
            <person name="Andersen M.R."/>
        </authorList>
    </citation>
    <scope>NUCLEOTIDE SEQUENCE [LARGE SCALE GENOMIC DNA]</scope>
    <source>
        <strain evidence="1 2">CBS 117625</strain>
    </source>
</reference>
<dbReference type="EMBL" id="ML743627">
    <property type="protein sequence ID" value="KAE8132738.1"/>
    <property type="molecule type" value="Genomic_DNA"/>
</dbReference>
<protein>
    <submittedName>
        <fullName evidence="1">Uncharacterized protein</fullName>
    </submittedName>
</protein>
<sequence length="147" mass="16375">MQTLTTALGLLMAKENGRFPFARKSKKEWSLYIKGASALFAWHICGGKEVTVLTPPPPFRFNPSGFTNYQVIEEPILKGGIDGKHISIIMLVHPDVKGAEDFKYQIWPVDKTSSWIAKFGSTYPGTRCWREGKKAPLVHGANGQNLL</sequence>
<dbReference type="RefSeq" id="XP_031908801.1">
    <property type="nucleotide sequence ID" value="XM_032055908.1"/>
</dbReference>
<organism evidence="1 2">
    <name type="scientific">Aspergillus pseudotamarii</name>
    <dbReference type="NCBI Taxonomy" id="132259"/>
    <lineage>
        <taxon>Eukaryota</taxon>
        <taxon>Fungi</taxon>
        <taxon>Dikarya</taxon>
        <taxon>Ascomycota</taxon>
        <taxon>Pezizomycotina</taxon>
        <taxon>Eurotiomycetes</taxon>
        <taxon>Eurotiomycetidae</taxon>
        <taxon>Eurotiales</taxon>
        <taxon>Aspergillaceae</taxon>
        <taxon>Aspergillus</taxon>
        <taxon>Aspergillus subgen. Circumdati</taxon>
    </lineage>
</organism>
<dbReference type="GeneID" id="43640118"/>
<accession>A0A5N6SDD7</accession>
<proteinExistence type="predicted"/>